<evidence type="ECO:0008006" key="3">
    <source>
        <dbReference type="Google" id="ProtNLM"/>
    </source>
</evidence>
<evidence type="ECO:0000313" key="1">
    <source>
        <dbReference type="EMBL" id="OIO19913.1"/>
    </source>
</evidence>
<dbReference type="Proteomes" id="UP000181941">
    <property type="component" value="Unassembled WGS sequence"/>
</dbReference>
<name>A0A1J4U9D9_9BACT</name>
<organism evidence="1 2">
    <name type="scientific">Candidatus Magasanikbacteria bacterium CG1_02_32_51</name>
    <dbReference type="NCBI Taxonomy" id="1805238"/>
    <lineage>
        <taxon>Bacteria</taxon>
        <taxon>Candidatus Magasanikiibacteriota</taxon>
    </lineage>
</organism>
<dbReference type="STRING" id="1805238.AUJ23_01165"/>
<accession>A0A1J4U9D9</accession>
<protein>
    <recommendedName>
        <fullName evidence="3">Exostosin GT47 domain-containing protein</fullName>
    </recommendedName>
</protein>
<evidence type="ECO:0000313" key="2">
    <source>
        <dbReference type="Proteomes" id="UP000181941"/>
    </source>
</evidence>
<dbReference type="AlphaFoldDB" id="A0A1J4U9D9"/>
<proteinExistence type="predicted"/>
<dbReference type="EMBL" id="MNVC01000014">
    <property type="protein sequence ID" value="OIO19913.1"/>
    <property type="molecule type" value="Genomic_DNA"/>
</dbReference>
<gene>
    <name evidence="1" type="ORF">AUJ23_01165</name>
</gene>
<reference evidence="1 2" key="1">
    <citation type="journal article" date="2016" name="Environ. Microbiol.">
        <title>Genomic resolution of a cold subsurface aquifer community provides metabolic insights for novel microbes adapted to high CO concentrations.</title>
        <authorList>
            <person name="Probst A.J."/>
            <person name="Castelle C.J."/>
            <person name="Singh A."/>
            <person name="Brown C.T."/>
            <person name="Anantharaman K."/>
            <person name="Sharon I."/>
            <person name="Hug L.A."/>
            <person name="Burstein D."/>
            <person name="Emerson J.B."/>
            <person name="Thomas B.C."/>
            <person name="Banfield J.F."/>
        </authorList>
    </citation>
    <scope>NUCLEOTIDE SEQUENCE [LARGE SCALE GENOMIC DNA]</scope>
    <source>
        <strain evidence="1">CG1_02_32_51</strain>
    </source>
</reference>
<sequence>MNKHLSNFIFKIYRIIGRLLIKYSFNSRPSSLPFITGDGFRNIADYIFDDTLKNVVPEKVKEGQIIFVGDSNIKRYFREIHNLIKVKYIIITHNGDEFVDKDIIKMMDEKIIHWYGINIDICNDLVTPLPIGIGNKHFFVTGIPLIFKRVILKNYFKKNKIFYLFTVATNRTERENALECLKKNYFAETIDKMINFNEYLHLSSKYKFIASPPGSCVEGHRTWEAIYTKSIPIVKRSITTEYFEKIGLPIWVINDWSEIDQFDETGLAKKYDEIMTSSDLTAIYIDYWFDKIYKSKL</sequence>
<comment type="caution">
    <text evidence="1">The sequence shown here is derived from an EMBL/GenBank/DDBJ whole genome shotgun (WGS) entry which is preliminary data.</text>
</comment>